<feature type="DNA-binding region" description="H-T-H motif" evidence="4">
    <location>
        <begin position="5"/>
        <end position="24"/>
    </location>
</feature>
<protein>
    <submittedName>
        <fullName evidence="6">DNA-binding transcriptional regulator, AcrR family</fullName>
    </submittedName>
</protein>
<dbReference type="InterPro" id="IPR009057">
    <property type="entry name" value="Homeodomain-like_sf"/>
</dbReference>
<evidence type="ECO:0000259" key="5">
    <source>
        <dbReference type="PROSITE" id="PS50977"/>
    </source>
</evidence>
<dbReference type="PROSITE" id="PS50977">
    <property type="entry name" value="HTH_TETR_2"/>
    <property type="match status" value="1"/>
</dbReference>
<keyword evidence="3" id="KW-0804">Transcription</keyword>
<sequence>MAPHTLSDVAAAAGITKPLVHSYFGSKDDLFAACLTRARSNIVTHVEEALVDVTPGLDAAFTVLEAVFTALAPRPHDWSLLYDTTVPPGTAAAVALRAQRRLVAAPAITGVREGALAHGLTDADDITAATEVWLSVLSALVRWWLAHPDHTVADMLARCRRMFTAIAGWPAN</sequence>
<evidence type="ECO:0000256" key="3">
    <source>
        <dbReference type="ARBA" id="ARBA00023163"/>
    </source>
</evidence>
<dbReference type="OrthoDB" id="3767959at2"/>
<dbReference type="RefSeq" id="WP_143139028.1">
    <property type="nucleotide sequence ID" value="NZ_FOYL01000017.1"/>
</dbReference>
<evidence type="ECO:0000313" key="7">
    <source>
        <dbReference type="Proteomes" id="UP000198583"/>
    </source>
</evidence>
<dbReference type="AlphaFoldDB" id="A0A1I6FGS2"/>
<dbReference type="GO" id="GO:0000976">
    <property type="term" value="F:transcription cis-regulatory region binding"/>
    <property type="evidence" value="ECO:0007669"/>
    <property type="project" value="TreeGrafter"/>
</dbReference>
<gene>
    <name evidence="6" type="ORF">SAMN04488564_11732</name>
</gene>
<dbReference type="PANTHER" id="PTHR30055:SF238">
    <property type="entry name" value="MYCOFACTOCIN BIOSYNTHESIS TRANSCRIPTIONAL REGULATOR MFTR-RELATED"/>
    <property type="match status" value="1"/>
</dbReference>
<name>A0A1I6FGS2_9PSEU</name>
<dbReference type="SUPFAM" id="SSF46689">
    <property type="entry name" value="Homeodomain-like"/>
    <property type="match status" value="1"/>
</dbReference>
<accession>A0A1I6FGS2</accession>
<proteinExistence type="predicted"/>
<dbReference type="Gene3D" id="1.10.357.10">
    <property type="entry name" value="Tetracycline Repressor, domain 2"/>
    <property type="match status" value="1"/>
</dbReference>
<reference evidence="7" key="1">
    <citation type="submission" date="2016-10" db="EMBL/GenBank/DDBJ databases">
        <authorList>
            <person name="Varghese N."/>
            <person name="Submissions S."/>
        </authorList>
    </citation>
    <scope>NUCLEOTIDE SEQUENCE [LARGE SCALE GENOMIC DNA]</scope>
    <source>
        <strain evidence="7">DSM 44232</strain>
    </source>
</reference>
<dbReference type="PANTHER" id="PTHR30055">
    <property type="entry name" value="HTH-TYPE TRANSCRIPTIONAL REGULATOR RUTR"/>
    <property type="match status" value="1"/>
</dbReference>
<keyword evidence="2 4" id="KW-0238">DNA-binding</keyword>
<dbReference type="InterPro" id="IPR001647">
    <property type="entry name" value="HTH_TetR"/>
</dbReference>
<dbReference type="STRING" id="84724.SAMN04488564_11732"/>
<dbReference type="EMBL" id="FOYL01000017">
    <property type="protein sequence ID" value="SFR29108.1"/>
    <property type="molecule type" value="Genomic_DNA"/>
</dbReference>
<evidence type="ECO:0000256" key="2">
    <source>
        <dbReference type="ARBA" id="ARBA00023125"/>
    </source>
</evidence>
<keyword evidence="1" id="KW-0805">Transcription regulation</keyword>
<dbReference type="Proteomes" id="UP000198583">
    <property type="component" value="Unassembled WGS sequence"/>
</dbReference>
<organism evidence="6 7">
    <name type="scientific">Lentzea waywayandensis</name>
    <dbReference type="NCBI Taxonomy" id="84724"/>
    <lineage>
        <taxon>Bacteria</taxon>
        <taxon>Bacillati</taxon>
        <taxon>Actinomycetota</taxon>
        <taxon>Actinomycetes</taxon>
        <taxon>Pseudonocardiales</taxon>
        <taxon>Pseudonocardiaceae</taxon>
        <taxon>Lentzea</taxon>
    </lineage>
</organism>
<dbReference type="InterPro" id="IPR050109">
    <property type="entry name" value="HTH-type_TetR-like_transc_reg"/>
</dbReference>
<dbReference type="Pfam" id="PF00440">
    <property type="entry name" value="TetR_N"/>
    <property type="match status" value="1"/>
</dbReference>
<dbReference type="GO" id="GO:0003700">
    <property type="term" value="F:DNA-binding transcription factor activity"/>
    <property type="evidence" value="ECO:0007669"/>
    <property type="project" value="TreeGrafter"/>
</dbReference>
<feature type="domain" description="HTH tetR-type" evidence="5">
    <location>
        <begin position="1"/>
        <end position="42"/>
    </location>
</feature>
<evidence type="ECO:0000256" key="1">
    <source>
        <dbReference type="ARBA" id="ARBA00023015"/>
    </source>
</evidence>
<evidence type="ECO:0000313" key="6">
    <source>
        <dbReference type="EMBL" id="SFR29108.1"/>
    </source>
</evidence>
<keyword evidence="7" id="KW-1185">Reference proteome</keyword>
<evidence type="ECO:0000256" key="4">
    <source>
        <dbReference type="PROSITE-ProRule" id="PRU00335"/>
    </source>
</evidence>